<reference evidence="2" key="1">
    <citation type="submission" date="2019-08" db="EMBL/GenBank/DDBJ databases">
        <authorList>
            <person name="Kucharzyk K."/>
            <person name="Murdoch R.W."/>
            <person name="Higgins S."/>
            <person name="Loffler F."/>
        </authorList>
    </citation>
    <scope>NUCLEOTIDE SEQUENCE</scope>
</reference>
<evidence type="ECO:0008006" key="3">
    <source>
        <dbReference type="Google" id="ProtNLM"/>
    </source>
</evidence>
<evidence type="ECO:0000313" key="2">
    <source>
        <dbReference type="EMBL" id="MPL74638.1"/>
    </source>
</evidence>
<evidence type="ECO:0000256" key="1">
    <source>
        <dbReference type="SAM" id="Phobius"/>
    </source>
</evidence>
<proteinExistence type="predicted"/>
<dbReference type="AlphaFoldDB" id="A0A644U6S3"/>
<protein>
    <recommendedName>
        <fullName evidence="3">Metal-dependent hydrolase</fullName>
    </recommendedName>
</protein>
<comment type="caution">
    <text evidence="2">The sequence shown here is derived from an EMBL/GenBank/DDBJ whole genome shotgun (WGS) entry which is preliminary data.</text>
</comment>
<feature type="transmembrane region" description="Helical" evidence="1">
    <location>
        <begin position="201"/>
        <end position="219"/>
    </location>
</feature>
<feature type="transmembrane region" description="Helical" evidence="1">
    <location>
        <begin position="149"/>
        <end position="166"/>
    </location>
</feature>
<gene>
    <name evidence="2" type="ORF">SDC9_20455</name>
</gene>
<keyword evidence="1" id="KW-0812">Transmembrane</keyword>
<feature type="transmembrane region" description="Helical" evidence="1">
    <location>
        <begin position="225"/>
        <end position="243"/>
    </location>
</feature>
<keyword evidence="1" id="KW-0472">Membrane</keyword>
<feature type="transmembrane region" description="Helical" evidence="1">
    <location>
        <begin position="76"/>
        <end position="97"/>
    </location>
</feature>
<feature type="transmembrane region" description="Helical" evidence="1">
    <location>
        <begin position="117"/>
        <end position="137"/>
    </location>
</feature>
<feature type="transmembrane region" description="Helical" evidence="1">
    <location>
        <begin position="7"/>
        <end position="28"/>
    </location>
</feature>
<organism evidence="2">
    <name type="scientific">bioreactor metagenome</name>
    <dbReference type="NCBI Taxonomy" id="1076179"/>
    <lineage>
        <taxon>unclassified sequences</taxon>
        <taxon>metagenomes</taxon>
        <taxon>ecological metagenomes</taxon>
    </lineage>
</organism>
<keyword evidence="1" id="KW-1133">Transmembrane helix</keyword>
<sequence>MKGITHILLTLATILVILAPLTPSLLIWESIPAVLLLLLGAFLGSLTPDIDKGKEAAIYHAEIPGARGRKFHLTPVFGYALYYTCYKPLQFIFLIIFGKKIYAIHGHRELPHSPIGIVLISVLVTFYIWIICFALSFVPYLNFLYNDPLIYVFGSAFLLGCFLHLLEDTCDNSGIHYFYPFSFSRLRGRIKGDGTDIQPKIFGIILLTAAVILVILFLTKIVADQWAYPAALMVPIVLWIIFLKASGVPSKKEVRE</sequence>
<dbReference type="InterPro" id="IPR007404">
    <property type="entry name" value="YdjM-like"/>
</dbReference>
<accession>A0A644U6S3</accession>
<dbReference type="EMBL" id="VSSQ01000081">
    <property type="protein sequence ID" value="MPL74638.1"/>
    <property type="molecule type" value="Genomic_DNA"/>
</dbReference>
<name>A0A644U6S3_9ZZZZ</name>
<dbReference type="Pfam" id="PF04307">
    <property type="entry name" value="YdjM"/>
    <property type="match status" value="1"/>
</dbReference>